<dbReference type="NCBIfam" id="NF033429">
    <property type="entry name" value="ImuA_translesion"/>
    <property type="match status" value="1"/>
</dbReference>
<dbReference type="GO" id="GO:0009432">
    <property type="term" value="P:SOS response"/>
    <property type="evidence" value="ECO:0007669"/>
    <property type="project" value="InterPro"/>
</dbReference>
<gene>
    <name evidence="1" type="primary">imuA</name>
    <name evidence="1" type="ORF">GPA21_17085</name>
</gene>
<reference evidence="1" key="1">
    <citation type="submission" date="2019-12" db="EMBL/GenBank/DDBJ databases">
        <title>Comparative genomics gives insights into the taxonomy of the Azoarcus-Aromatoleum group and reveals separate origins of nif in the plant-associated Azoarcus and non-plant-associated Aromatoleum sub-groups.</title>
        <authorList>
            <person name="Lafos M."/>
            <person name="Maluk M."/>
            <person name="Batista M."/>
            <person name="Junghare M."/>
            <person name="Carmona M."/>
            <person name="Faoro H."/>
            <person name="Cruz L.M."/>
            <person name="Battistoni F."/>
            <person name="De Souza E."/>
            <person name="Pedrosa F."/>
            <person name="Chen W.-M."/>
            <person name="Poole P.S."/>
            <person name="Dixon R.A."/>
            <person name="James E.K."/>
        </authorList>
    </citation>
    <scope>NUCLEOTIDE SEQUENCE</scope>
    <source>
        <strain evidence="1">NSC3</strain>
    </source>
</reference>
<dbReference type="RefSeq" id="WP_168989316.1">
    <property type="nucleotide sequence ID" value="NZ_CAWPHM010000048.1"/>
</dbReference>
<dbReference type="Proteomes" id="UP000599523">
    <property type="component" value="Unassembled WGS sequence"/>
</dbReference>
<dbReference type="EMBL" id="WTVM01000143">
    <property type="protein sequence ID" value="NMG04670.1"/>
    <property type="molecule type" value="Genomic_DNA"/>
</dbReference>
<dbReference type="InterPro" id="IPR004596">
    <property type="entry name" value="Cell_div_suppressor_SulA"/>
</dbReference>
<comment type="caution">
    <text evidence="1">The sequence shown here is derived from an EMBL/GenBank/DDBJ whole genome shotgun (WGS) entry which is preliminary data.</text>
</comment>
<evidence type="ECO:0000313" key="2">
    <source>
        <dbReference type="Proteomes" id="UP000599523"/>
    </source>
</evidence>
<protein>
    <submittedName>
        <fullName evidence="1">Translesion DNA synthesis-associated protein ImuA</fullName>
    </submittedName>
</protein>
<dbReference type="InterPro" id="IPR047610">
    <property type="entry name" value="ImuA_translesion"/>
</dbReference>
<dbReference type="GO" id="GO:0051782">
    <property type="term" value="P:negative regulation of cell division"/>
    <property type="evidence" value="ECO:0007669"/>
    <property type="project" value="InterPro"/>
</dbReference>
<dbReference type="InterPro" id="IPR017166">
    <property type="entry name" value="UCP037290"/>
</dbReference>
<proteinExistence type="predicted"/>
<dbReference type="InterPro" id="IPR027417">
    <property type="entry name" value="P-loop_NTPase"/>
</dbReference>
<dbReference type="Pfam" id="PF03846">
    <property type="entry name" value="SulA"/>
    <property type="match status" value="1"/>
</dbReference>
<dbReference type="AlphaFoldDB" id="A0A972FA26"/>
<accession>A0A972FA26</accession>
<organism evidence="1 2">
    <name type="scientific">Azoarcus taiwanensis</name>
    <dbReference type="NCBI Taxonomy" id="666964"/>
    <lineage>
        <taxon>Bacteria</taxon>
        <taxon>Pseudomonadati</taxon>
        <taxon>Pseudomonadota</taxon>
        <taxon>Betaproteobacteria</taxon>
        <taxon>Rhodocyclales</taxon>
        <taxon>Zoogloeaceae</taxon>
        <taxon>Azoarcus</taxon>
    </lineage>
</organism>
<evidence type="ECO:0000313" key="1">
    <source>
        <dbReference type="EMBL" id="NMG04670.1"/>
    </source>
</evidence>
<dbReference type="Gene3D" id="3.40.50.300">
    <property type="entry name" value="P-loop containing nucleotide triphosphate hydrolases"/>
    <property type="match status" value="1"/>
</dbReference>
<name>A0A972FA26_9RHOO</name>
<dbReference type="PIRSF" id="PIRSF037290">
    <property type="entry name" value="UCP037290"/>
    <property type="match status" value="1"/>
</dbReference>
<keyword evidence="2" id="KW-1185">Reference proteome</keyword>
<dbReference type="SUPFAM" id="SSF52540">
    <property type="entry name" value="P-loop containing nucleoside triphosphate hydrolases"/>
    <property type="match status" value="1"/>
</dbReference>
<sequence length="233" mass="25075">MPAANIVSTLIEAMPPGLVWTGRRMAASSASGWSTGFAALDAELPDRGWPRGTIIELIAARPGIGELGLLQPMLRQTPRKRWVSWISPPMLPYAPALAEAGIPLSRMMVVDTRDNAASLWACRQALGSRACHTVLAWLSRIDTSGLRRLQLAAETSGTPLFLFRPEHAAVQASPAALRLQLEANPDGLRVRILKRRGPPTADVVHLNLNAHTHAVDRADPAGPAASGHYTRCV</sequence>